<reference evidence="1 2" key="1">
    <citation type="submission" date="2016-11" db="EMBL/GenBank/DDBJ databases">
        <authorList>
            <person name="Jaros S."/>
            <person name="Januszkiewicz K."/>
            <person name="Wedrychowicz H."/>
        </authorList>
    </citation>
    <scope>NUCLEOTIDE SEQUENCE [LARGE SCALE GENOMIC DNA]</scope>
    <source>
        <strain evidence="1 2">DSM 15480</strain>
    </source>
</reference>
<accession>A0A1M6S5F4</accession>
<sequence>MSEKGLFDKVIDSAKKINIAGIPGNTVENFNLCGIPGLTIDKAVKNFTETGSAMVSKEEKSEE</sequence>
<protein>
    <submittedName>
        <fullName evidence="1">Uncharacterized protein</fullName>
    </submittedName>
</protein>
<dbReference type="Proteomes" id="UP000184301">
    <property type="component" value="Unassembled WGS sequence"/>
</dbReference>
<dbReference type="STRING" id="1121950.SAMN02745243_02860"/>
<dbReference type="EMBL" id="FQZY01000046">
    <property type="protein sequence ID" value="SHK39911.1"/>
    <property type="molecule type" value="Genomic_DNA"/>
</dbReference>
<dbReference type="RefSeq" id="WP_073111648.1">
    <property type="nucleotide sequence ID" value="NZ_FQZY01000046.1"/>
</dbReference>
<organism evidence="1 2">
    <name type="scientific">Hespellia stercorisuis DSM 15480</name>
    <dbReference type="NCBI Taxonomy" id="1121950"/>
    <lineage>
        <taxon>Bacteria</taxon>
        <taxon>Bacillati</taxon>
        <taxon>Bacillota</taxon>
        <taxon>Clostridia</taxon>
        <taxon>Lachnospirales</taxon>
        <taxon>Lachnospiraceae</taxon>
        <taxon>Hespellia</taxon>
    </lineage>
</organism>
<evidence type="ECO:0000313" key="1">
    <source>
        <dbReference type="EMBL" id="SHK39911.1"/>
    </source>
</evidence>
<evidence type="ECO:0000313" key="2">
    <source>
        <dbReference type="Proteomes" id="UP000184301"/>
    </source>
</evidence>
<name>A0A1M6S5F4_9FIRM</name>
<proteinExistence type="predicted"/>
<gene>
    <name evidence="1" type="ORF">SAMN02745243_02860</name>
</gene>
<keyword evidence="2" id="KW-1185">Reference proteome</keyword>
<dbReference type="AlphaFoldDB" id="A0A1M6S5F4"/>